<feature type="signal peptide" evidence="1">
    <location>
        <begin position="1"/>
        <end position="26"/>
    </location>
</feature>
<feature type="chain" id="PRO_5013390468" description="DUF4214 domain-containing protein" evidence="1">
    <location>
        <begin position="27"/>
        <end position="249"/>
    </location>
</feature>
<protein>
    <recommendedName>
        <fullName evidence="2">DUF4214 domain-containing protein</fullName>
    </recommendedName>
</protein>
<dbReference type="InterPro" id="IPR025282">
    <property type="entry name" value="DUF4214"/>
</dbReference>
<dbReference type="OrthoDB" id="6142881at2"/>
<sequence>MNNHTSGFCTLITAIFFTAWSVQASAQCAVGSEFSMAEETVLEAYIGYYGRPADPDGLAFWSQILENQGGRLDSIIDAFGRSSEFDERFGNLDNGVLVTNLYEQLFARTPDDAGLAFWVGELDTGASSLQSVTLNILGGAQNSDVEVLQNRTLVSKFYIEQRRSLSLSAEPSADQLAMLVASVTENPETATAACIAVTALLTSLDERTFSALVLDLIQNQTSDTAAPLDINGLNLDMSNEDDDAFSSLF</sequence>
<accession>A0A1Y0I284</accession>
<proteinExistence type="predicted"/>
<evidence type="ECO:0000313" key="4">
    <source>
        <dbReference type="Proteomes" id="UP000196027"/>
    </source>
</evidence>
<evidence type="ECO:0000256" key="1">
    <source>
        <dbReference type="SAM" id="SignalP"/>
    </source>
</evidence>
<feature type="domain" description="DUF4214" evidence="2">
    <location>
        <begin position="78"/>
        <end position="138"/>
    </location>
</feature>
<dbReference type="EMBL" id="CP021425">
    <property type="protein sequence ID" value="ARU54370.1"/>
    <property type="molecule type" value="Genomic_DNA"/>
</dbReference>
<evidence type="ECO:0000259" key="2">
    <source>
        <dbReference type="Pfam" id="PF13946"/>
    </source>
</evidence>
<gene>
    <name evidence="3" type="ORF">OLMES_0264</name>
</gene>
<dbReference type="Gene3D" id="1.10.3130.20">
    <property type="entry name" value="Phycobilisome linker domain"/>
    <property type="match status" value="1"/>
</dbReference>
<keyword evidence="1" id="KW-0732">Signal</keyword>
<dbReference type="KEGG" id="ome:OLMES_0264"/>
<reference evidence="3 4" key="1">
    <citation type="submission" date="2017-05" db="EMBL/GenBank/DDBJ databases">
        <title>Genomic insights into alkan degradation activity of Oleiphilus messinensis.</title>
        <authorList>
            <person name="Kozyavkin S.A."/>
            <person name="Slesarev A.I."/>
            <person name="Golyshin P.N."/>
            <person name="Korzhenkov A."/>
            <person name="Golyshina O.N."/>
            <person name="Toshchakov S.V."/>
        </authorList>
    </citation>
    <scope>NUCLEOTIDE SEQUENCE [LARGE SCALE GENOMIC DNA]</scope>
    <source>
        <strain evidence="3 4">ME102</strain>
    </source>
</reference>
<name>A0A1Y0I284_9GAMM</name>
<organism evidence="3 4">
    <name type="scientific">Oleiphilus messinensis</name>
    <dbReference type="NCBI Taxonomy" id="141451"/>
    <lineage>
        <taxon>Bacteria</taxon>
        <taxon>Pseudomonadati</taxon>
        <taxon>Pseudomonadota</taxon>
        <taxon>Gammaproteobacteria</taxon>
        <taxon>Oceanospirillales</taxon>
        <taxon>Oleiphilaceae</taxon>
        <taxon>Oleiphilus</taxon>
    </lineage>
</organism>
<dbReference type="RefSeq" id="WP_087459581.1">
    <property type="nucleotide sequence ID" value="NZ_CP021425.1"/>
</dbReference>
<dbReference type="Proteomes" id="UP000196027">
    <property type="component" value="Chromosome"/>
</dbReference>
<dbReference type="AlphaFoldDB" id="A0A1Y0I284"/>
<dbReference type="InterPro" id="IPR038255">
    <property type="entry name" value="PBS_linker_sf"/>
</dbReference>
<dbReference type="Pfam" id="PF13946">
    <property type="entry name" value="DUF4214"/>
    <property type="match status" value="1"/>
</dbReference>
<keyword evidence="4" id="KW-1185">Reference proteome</keyword>
<evidence type="ECO:0000313" key="3">
    <source>
        <dbReference type="EMBL" id="ARU54370.1"/>
    </source>
</evidence>